<name>A0A0C9M6J1_9FUNG</name>
<proteinExistence type="predicted"/>
<gene>
    <name evidence="1" type="ORF">MAM1_0021d01832</name>
</gene>
<accession>A0A0C9M6J1</accession>
<reference evidence="1" key="1">
    <citation type="submission" date="2014-09" db="EMBL/GenBank/DDBJ databases">
        <title>Draft genome sequence of an oleaginous Mucoromycotina fungus Mucor ambiguus NBRC6742.</title>
        <authorList>
            <person name="Takeda I."/>
            <person name="Yamane N."/>
            <person name="Morita T."/>
            <person name="Tamano K."/>
            <person name="Machida M."/>
            <person name="Baker S."/>
            <person name="Koike H."/>
        </authorList>
    </citation>
    <scope>NUCLEOTIDE SEQUENCE</scope>
    <source>
        <strain evidence="1">NBRC 6742</strain>
    </source>
</reference>
<sequence length="67" mass="7641">MARGSASNLNIFRFVSTEAKRKSRNHPECTKVSSVCHRARFCNTDDQLHYGIMVTSKEQNTEIEPVL</sequence>
<keyword evidence="2" id="KW-1185">Reference proteome</keyword>
<protein>
    <submittedName>
        <fullName evidence="1">Uncharacterized protein</fullName>
    </submittedName>
</protein>
<organism evidence="1">
    <name type="scientific">Mucor ambiguus</name>
    <dbReference type="NCBI Taxonomy" id="91626"/>
    <lineage>
        <taxon>Eukaryota</taxon>
        <taxon>Fungi</taxon>
        <taxon>Fungi incertae sedis</taxon>
        <taxon>Mucoromycota</taxon>
        <taxon>Mucoromycotina</taxon>
        <taxon>Mucoromycetes</taxon>
        <taxon>Mucorales</taxon>
        <taxon>Mucorineae</taxon>
        <taxon>Mucoraceae</taxon>
        <taxon>Mucor</taxon>
    </lineage>
</organism>
<evidence type="ECO:0000313" key="2">
    <source>
        <dbReference type="Proteomes" id="UP000053815"/>
    </source>
</evidence>
<dbReference type="AlphaFoldDB" id="A0A0C9M6J1"/>
<dbReference type="EMBL" id="DF836310">
    <property type="protein sequence ID" value="GAN02389.1"/>
    <property type="molecule type" value="Genomic_DNA"/>
</dbReference>
<evidence type="ECO:0000313" key="1">
    <source>
        <dbReference type="EMBL" id="GAN02389.1"/>
    </source>
</evidence>
<dbReference type="Proteomes" id="UP000053815">
    <property type="component" value="Unassembled WGS sequence"/>
</dbReference>